<keyword evidence="10" id="KW-1185">Reference proteome</keyword>
<keyword evidence="3" id="KW-0813">Transport</keyword>
<evidence type="ECO:0000313" key="10">
    <source>
        <dbReference type="Proteomes" id="UP000023152"/>
    </source>
</evidence>
<dbReference type="InterPro" id="IPR050840">
    <property type="entry name" value="Adaptor_Complx_Large_Subunit"/>
</dbReference>
<dbReference type="Pfam" id="PF01602">
    <property type="entry name" value="Adaptin_N"/>
    <property type="match status" value="1"/>
</dbReference>
<dbReference type="PROSITE" id="PS50180">
    <property type="entry name" value="GAE"/>
    <property type="match status" value="1"/>
</dbReference>
<comment type="caution">
    <text evidence="9">The sequence shown here is derived from an EMBL/GenBank/DDBJ whole genome shotgun (WGS) entry which is preliminary data.</text>
</comment>
<dbReference type="AlphaFoldDB" id="X6NGU7"/>
<dbReference type="SUPFAM" id="SSF49348">
    <property type="entry name" value="Clathrin adaptor appendage domain"/>
    <property type="match status" value="1"/>
</dbReference>
<sequence>MRKYIPNILSRLNLLLRSSYDPDHDIGGVTDPFLQVHLLTLLRTVTHTDKKMSEDVMDTLTQIATNTESNKNPGNSVLYECVRTIMCIETQSPVHRLAINILGKFLLNRDNNIRYVALNALCNAVTANNDAIQRHRNQIKECLKDADITIRTRALDLIYALTNEENIVDLVQDLLKFCDMSSNEPEFQQDLAAKICMVVERYAPNSRWHIDTVTQVMAKVGSLVMEDAITSLYVIIARTPELQMYSTYKLFAMVSQEELNSDPLRRLCAWCIGEYGTKLTTVEGAQEARIDENIRYVPFTQQQVLDCLKKIIEHTSSSETTKAVIEELLKKYNDSVAVELQQRSVEFTELLQKATNTVKQEVLKAMPAPQVQFEDTKSESKEVPSEDEKPPVAHESDSESESTEKQQTDSKKISSTKESPIFPDNPIVQPKPVDPFPDLISNLNNNQQDIIPSIVAFNKNGVDVTFHFAKLGYSSSSSLVTLQISNQLGITQVNAVFRNINAFSINDFSFMVAVPKYMALEIQPSTGKQLLALGQNYQSQRFRLTNHFHGQKPLVIKIQISYTDQTGNKVVETAQVANFPPNC</sequence>
<evidence type="ECO:0000313" key="9">
    <source>
        <dbReference type="EMBL" id="ETO25133.1"/>
    </source>
</evidence>
<dbReference type="GO" id="GO:0006886">
    <property type="term" value="P:intracellular protein transport"/>
    <property type="evidence" value="ECO:0007669"/>
    <property type="project" value="InterPro"/>
</dbReference>
<gene>
    <name evidence="9" type="ORF">RFI_12011</name>
</gene>
<dbReference type="GO" id="GO:0005794">
    <property type="term" value="C:Golgi apparatus"/>
    <property type="evidence" value="ECO:0007669"/>
    <property type="project" value="UniProtKB-SubCell"/>
</dbReference>
<evidence type="ECO:0000256" key="3">
    <source>
        <dbReference type="ARBA" id="ARBA00022448"/>
    </source>
</evidence>
<feature type="compositionally biased region" description="Basic and acidic residues" evidence="7">
    <location>
        <begin position="374"/>
        <end position="412"/>
    </location>
</feature>
<evidence type="ECO:0000256" key="5">
    <source>
        <dbReference type="ARBA" id="ARBA00023034"/>
    </source>
</evidence>
<evidence type="ECO:0000256" key="4">
    <source>
        <dbReference type="ARBA" id="ARBA00022927"/>
    </source>
</evidence>
<dbReference type="InterPro" id="IPR016024">
    <property type="entry name" value="ARM-type_fold"/>
</dbReference>
<keyword evidence="4" id="KW-0653">Protein transport</keyword>
<evidence type="ECO:0000256" key="1">
    <source>
        <dbReference type="ARBA" id="ARBA00004308"/>
    </source>
</evidence>
<feature type="region of interest" description="Disordered" evidence="7">
    <location>
        <begin position="369"/>
        <end position="428"/>
    </location>
</feature>
<dbReference type="SUPFAM" id="SSF48371">
    <property type="entry name" value="ARM repeat"/>
    <property type="match status" value="1"/>
</dbReference>
<feature type="domain" description="GAE" evidence="8">
    <location>
        <begin position="449"/>
        <end position="580"/>
    </location>
</feature>
<dbReference type="Proteomes" id="UP000023152">
    <property type="component" value="Unassembled WGS sequence"/>
</dbReference>
<keyword evidence="5" id="KW-0333">Golgi apparatus</keyword>
<organism evidence="9 10">
    <name type="scientific">Reticulomyxa filosa</name>
    <dbReference type="NCBI Taxonomy" id="46433"/>
    <lineage>
        <taxon>Eukaryota</taxon>
        <taxon>Sar</taxon>
        <taxon>Rhizaria</taxon>
        <taxon>Retaria</taxon>
        <taxon>Foraminifera</taxon>
        <taxon>Monothalamids</taxon>
        <taxon>Reticulomyxidae</taxon>
        <taxon>Reticulomyxa</taxon>
    </lineage>
</organism>
<dbReference type="GO" id="GO:0016192">
    <property type="term" value="P:vesicle-mediated transport"/>
    <property type="evidence" value="ECO:0007669"/>
    <property type="project" value="InterPro"/>
</dbReference>
<dbReference type="InterPro" id="IPR011989">
    <property type="entry name" value="ARM-like"/>
</dbReference>
<dbReference type="Gene3D" id="2.60.40.1230">
    <property type="match status" value="1"/>
</dbReference>
<comment type="subcellular location">
    <subcellularLocation>
        <location evidence="1">Endomembrane system</location>
    </subcellularLocation>
    <subcellularLocation>
        <location evidence="2">Golgi apparatus</location>
    </subcellularLocation>
</comment>
<dbReference type="Pfam" id="PF02883">
    <property type="entry name" value="Alpha_adaptinC2"/>
    <property type="match status" value="1"/>
</dbReference>
<dbReference type="Gene3D" id="1.25.10.10">
    <property type="entry name" value="Leucine-rich Repeat Variant"/>
    <property type="match status" value="1"/>
</dbReference>
<proteinExistence type="predicted"/>
<protein>
    <submittedName>
        <fullName evidence="9">Clathrin-adaptor gamma chain</fullName>
    </submittedName>
</protein>
<dbReference type="PANTHER" id="PTHR22780">
    <property type="entry name" value="ADAPTIN, ALPHA/GAMMA/EPSILON"/>
    <property type="match status" value="1"/>
</dbReference>
<dbReference type="InterPro" id="IPR002553">
    <property type="entry name" value="Clathrin/coatomer_adapt-like_N"/>
</dbReference>
<evidence type="ECO:0000256" key="7">
    <source>
        <dbReference type="SAM" id="MobiDB-lite"/>
    </source>
</evidence>
<evidence type="ECO:0000259" key="8">
    <source>
        <dbReference type="PROSITE" id="PS50180"/>
    </source>
</evidence>
<dbReference type="EMBL" id="ASPP01008732">
    <property type="protein sequence ID" value="ETO25133.1"/>
    <property type="molecule type" value="Genomic_DNA"/>
</dbReference>
<dbReference type="SMART" id="SM00809">
    <property type="entry name" value="Alpha_adaptinC2"/>
    <property type="match status" value="1"/>
</dbReference>
<evidence type="ECO:0000256" key="2">
    <source>
        <dbReference type="ARBA" id="ARBA00004555"/>
    </source>
</evidence>
<keyword evidence="6" id="KW-0472">Membrane</keyword>
<name>X6NGU7_RETFI</name>
<dbReference type="InterPro" id="IPR008153">
    <property type="entry name" value="GAE_dom"/>
</dbReference>
<dbReference type="InterPro" id="IPR013041">
    <property type="entry name" value="Clathrin_app_Ig-like_sf"/>
</dbReference>
<dbReference type="InterPro" id="IPR008152">
    <property type="entry name" value="Clathrin_a/b/g-adaptin_app_Ig"/>
</dbReference>
<reference evidence="9 10" key="1">
    <citation type="journal article" date="2013" name="Curr. Biol.">
        <title>The Genome of the Foraminiferan Reticulomyxa filosa.</title>
        <authorList>
            <person name="Glockner G."/>
            <person name="Hulsmann N."/>
            <person name="Schleicher M."/>
            <person name="Noegel A.A."/>
            <person name="Eichinger L."/>
            <person name="Gallinger C."/>
            <person name="Pawlowski J."/>
            <person name="Sierra R."/>
            <person name="Euteneuer U."/>
            <person name="Pillet L."/>
            <person name="Moustafa A."/>
            <person name="Platzer M."/>
            <person name="Groth M."/>
            <person name="Szafranski K."/>
            <person name="Schliwa M."/>
        </authorList>
    </citation>
    <scope>NUCLEOTIDE SEQUENCE [LARGE SCALE GENOMIC DNA]</scope>
</reference>
<accession>X6NGU7</accession>
<dbReference type="GO" id="GO:0030117">
    <property type="term" value="C:membrane coat"/>
    <property type="evidence" value="ECO:0007669"/>
    <property type="project" value="InterPro"/>
</dbReference>
<dbReference type="OrthoDB" id="28053at2759"/>
<dbReference type="OMA" id="VILITEX"/>
<evidence type="ECO:0000256" key="6">
    <source>
        <dbReference type="ARBA" id="ARBA00023136"/>
    </source>
</evidence>